<dbReference type="PANTHER" id="PTHR21351:SF0">
    <property type="entry name" value="BARDET-BIEDL SYNDROME 5 PROTEIN"/>
    <property type="match status" value="1"/>
</dbReference>
<dbReference type="InterPro" id="IPR014003">
    <property type="entry name" value="BBS5_PH"/>
</dbReference>
<dbReference type="GO" id="GO:0034451">
    <property type="term" value="C:centriolar satellite"/>
    <property type="evidence" value="ECO:0007669"/>
    <property type="project" value="UniProtKB-SubCell"/>
</dbReference>
<dbReference type="GO" id="GO:0060271">
    <property type="term" value="P:cilium assembly"/>
    <property type="evidence" value="ECO:0007669"/>
    <property type="project" value="TreeGrafter"/>
</dbReference>
<evidence type="ECO:0000256" key="8">
    <source>
        <dbReference type="ARBA" id="ARBA00023212"/>
    </source>
</evidence>
<dbReference type="OMA" id="PNFGIQY"/>
<dbReference type="STRING" id="1169540.A0A0G4GYZ9"/>
<keyword evidence="6" id="KW-0969">Cilium</keyword>
<reference evidence="11 12" key="1">
    <citation type="submission" date="2014-11" db="EMBL/GenBank/DDBJ databases">
        <authorList>
            <person name="Zhu J."/>
            <person name="Qi W."/>
            <person name="Song R."/>
        </authorList>
    </citation>
    <scope>NUCLEOTIDE SEQUENCE [LARGE SCALE GENOMIC DNA]</scope>
</reference>
<evidence type="ECO:0000256" key="6">
    <source>
        <dbReference type="ARBA" id="ARBA00023069"/>
    </source>
</evidence>
<proteinExistence type="inferred from homology"/>
<dbReference type="PhylomeDB" id="A0A0G4GYZ9"/>
<keyword evidence="7" id="KW-0472">Membrane</keyword>
<feature type="domain" description="BBSome complex member BBS5 PH" evidence="10">
    <location>
        <begin position="28"/>
        <end position="82"/>
    </location>
</feature>
<evidence type="ECO:0000313" key="11">
    <source>
        <dbReference type="EMBL" id="CEM36165.1"/>
    </source>
</evidence>
<dbReference type="PIRSF" id="PIRSF010072">
    <property type="entry name" value="DUF1448"/>
    <property type="match status" value="1"/>
</dbReference>
<name>A0A0G4GYZ9_VITBC</name>
<dbReference type="GO" id="GO:0032266">
    <property type="term" value="F:phosphatidylinositol-3-phosphate binding"/>
    <property type="evidence" value="ECO:0007669"/>
    <property type="project" value="TreeGrafter"/>
</dbReference>
<gene>
    <name evidence="11" type="ORF">Vbra_19111</name>
</gene>
<feature type="domain" description="BBSome complex member BBS5 PH" evidence="10">
    <location>
        <begin position="158"/>
        <end position="212"/>
    </location>
</feature>
<comment type="subcellular location">
    <subcellularLocation>
        <location evidence="1">Cell projection</location>
        <location evidence="1">Cilium membrane</location>
    </subcellularLocation>
    <subcellularLocation>
        <location evidence="2">Cytoplasm</location>
        <location evidence="2">Cytoskeleton</location>
        <location evidence="2">Microtubule organizing center</location>
        <location evidence="2">Centrosome</location>
        <location evidence="2">Centriolar satellite</location>
    </subcellularLocation>
</comment>
<keyword evidence="12" id="KW-1185">Reference proteome</keyword>
<keyword evidence="8" id="KW-0206">Cytoskeleton</keyword>
<evidence type="ECO:0000256" key="7">
    <source>
        <dbReference type="ARBA" id="ARBA00023136"/>
    </source>
</evidence>
<accession>A0A0G4GYZ9</accession>
<dbReference type="EMBL" id="CDMY01000878">
    <property type="protein sequence ID" value="CEM36165.1"/>
    <property type="molecule type" value="Genomic_DNA"/>
</dbReference>
<dbReference type="InterPro" id="IPR006606">
    <property type="entry name" value="BBL5"/>
</dbReference>
<evidence type="ECO:0000256" key="3">
    <source>
        <dbReference type="ARBA" id="ARBA00005822"/>
    </source>
</evidence>
<dbReference type="PANTHER" id="PTHR21351">
    <property type="entry name" value="BARDET-BIEDL SYNDROME PROTEIN 5"/>
    <property type="match status" value="1"/>
</dbReference>
<dbReference type="GO" id="GO:0060170">
    <property type="term" value="C:ciliary membrane"/>
    <property type="evidence" value="ECO:0007669"/>
    <property type="project" value="UniProtKB-SubCell"/>
</dbReference>
<dbReference type="VEuPathDB" id="CryptoDB:Vbra_19111"/>
<organism evidence="11 12">
    <name type="scientific">Vitrella brassicaformis (strain CCMP3155)</name>
    <dbReference type="NCBI Taxonomy" id="1169540"/>
    <lineage>
        <taxon>Eukaryota</taxon>
        <taxon>Sar</taxon>
        <taxon>Alveolata</taxon>
        <taxon>Colpodellida</taxon>
        <taxon>Vitrellaceae</taxon>
        <taxon>Vitrella</taxon>
    </lineage>
</organism>
<evidence type="ECO:0000256" key="9">
    <source>
        <dbReference type="ARBA" id="ARBA00023273"/>
    </source>
</evidence>
<dbReference type="InterPro" id="IPR030804">
    <property type="entry name" value="BBS5/fem-3"/>
</dbReference>
<evidence type="ECO:0000256" key="5">
    <source>
        <dbReference type="ARBA" id="ARBA00022490"/>
    </source>
</evidence>
<dbReference type="OrthoDB" id="10261999at2759"/>
<dbReference type="Pfam" id="PF07289">
    <property type="entry name" value="BBL5"/>
    <property type="match status" value="1"/>
</dbReference>
<dbReference type="GO" id="GO:0034464">
    <property type="term" value="C:BBSome"/>
    <property type="evidence" value="ECO:0007669"/>
    <property type="project" value="InterPro"/>
</dbReference>
<dbReference type="AlphaFoldDB" id="A0A0G4GYZ9"/>
<comment type="similarity">
    <text evidence="3">Belongs to the BBS5 family.</text>
</comment>
<keyword evidence="4" id="KW-1003">Cell membrane</keyword>
<sequence length="340" mass="38208">MMEELCVWQDREIKFDQPPQLLRLRAGETQIDSMNAIEDTKGNNGERGMMLVTNLRVIWTAAKNLRTNLSIGLNCITSVNIRQVVSKLKGPTQALFLMTKHSGTRFEFIFTSLVRNSPRLFTTILAVHRAYETSRLYRDLKLRGAIIQDRELVMLPLEHLYDKVTGIWNLSSDQGNLGTFCISNVRVVWFANLAENFNVSVPYLQMKSISVRNSKFGEALVIETTQASGGYILGFRADPQELLAQLHKQISNLHKVFSQTPVFGVEYSIEEKSGPTGPKMPNLEDDVQIVPGEDVEPSLLYYAEGQKAAEAKEPVFSPELGLAIEELREGATVDSLWSVI</sequence>
<dbReference type="InParanoid" id="A0A0G4GYZ9"/>
<evidence type="ECO:0000256" key="1">
    <source>
        <dbReference type="ARBA" id="ARBA00004309"/>
    </source>
</evidence>
<keyword evidence="5" id="KW-0963">Cytoplasm</keyword>
<evidence type="ECO:0000313" key="12">
    <source>
        <dbReference type="Proteomes" id="UP000041254"/>
    </source>
</evidence>
<evidence type="ECO:0000259" key="10">
    <source>
        <dbReference type="SMART" id="SM00683"/>
    </source>
</evidence>
<dbReference type="Proteomes" id="UP000041254">
    <property type="component" value="Unassembled WGS sequence"/>
</dbReference>
<evidence type="ECO:0000256" key="2">
    <source>
        <dbReference type="ARBA" id="ARBA00004607"/>
    </source>
</evidence>
<dbReference type="GO" id="GO:0036064">
    <property type="term" value="C:ciliary basal body"/>
    <property type="evidence" value="ECO:0007669"/>
    <property type="project" value="TreeGrafter"/>
</dbReference>
<protein>
    <recommendedName>
        <fullName evidence="10">BBSome complex member BBS5 PH domain-containing protein</fullName>
    </recommendedName>
</protein>
<keyword evidence="9" id="KW-0966">Cell projection</keyword>
<evidence type="ECO:0000256" key="4">
    <source>
        <dbReference type="ARBA" id="ARBA00022475"/>
    </source>
</evidence>
<dbReference type="SMART" id="SM00683">
    <property type="entry name" value="DM16"/>
    <property type="match status" value="2"/>
</dbReference>